<reference evidence="1 2" key="1">
    <citation type="submission" date="2016-06" db="EMBL/GenBank/DDBJ databases">
        <title>Evolution of pathogenesis and genome organization in the Tremellales.</title>
        <authorList>
            <person name="Cuomo C."/>
            <person name="Litvintseva A."/>
            <person name="Heitman J."/>
            <person name="Chen Y."/>
            <person name="Sun S."/>
            <person name="Springer D."/>
            <person name="Dromer F."/>
            <person name="Young S."/>
            <person name="Zeng Q."/>
            <person name="Chapman S."/>
            <person name="Gujja S."/>
            <person name="Saif S."/>
            <person name="Birren B."/>
        </authorList>
    </citation>
    <scope>NUCLEOTIDE SEQUENCE [LARGE SCALE GENOMIC DNA]</scope>
    <source>
        <strain evidence="1 2">CBS 7118</strain>
    </source>
</reference>
<dbReference type="GeneID" id="30195652"/>
<dbReference type="AlphaFoldDB" id="A0A1E3IP90"/>
<organism evidence="1 2">
    <name type="scientific">Cryptococcus wingfieldii CBS 7118</name>
    <dbReference type="NCBI Taxonomy" id="1295528"/>
    <lineage>
        <taxon>Eukaryota</taxon>
        <taxon>Fungi</taxon>
        <taxon>Dikarya</taxon>
        <taxon>Basidiomycota</taxon>
        <taxon>Agaricomycotina</taxon>
        <taxon>Tremellomycetes</taxon>
        <taxon>Tremellales</taxon>
        <taxon>Cryptococcaceae</taxon>
        <taxon>Cryptococcus</taxon>
    </lineage>
</organism>
<dbReference type="Proteomes" id="UP000094819">
    <property type="component" value="Unassembled WGS sequence"/>
</dbReference>
<dbReference type="OrthoDB" id="2577069at2759"/>
<sequence length="364" mass="41119">MAIDTLDTLPSEVRNLIFEYLQATTHKPTLSSLMRVSRGMYAKSMPLLYERVRLNASNAEAYFGRLTANGLGAIDEEIASHKPHLSHYIWQLATVDCEPPLPSFVPSPIARKICQIWSTKDVFLEDAPTVAYLQQAATSVLHLYRQLEQNLDGQVEDMKYVSEYVLDDLESLVLGEPLARSLIHYPKVWESVANTIREDIDTRSLCLRIPADCASASAAQYCRDMLSTNLDPENICVLCIHNANPLDYMFKLNVYESLHFFLRPEDSPGMLSHEASIGAFMSSLLASIKESQSTLLLPDQIHFYNSQFTAVDRVSHQSWSFWDELEREKKDRAATPGRDLHWPVTLKLFGTDEKVACPVCGETV</sequence>
<evidence type="ECO:0000313" key="2">
    <source>
        <dbReference type="Proteomes" id="UP000094819"/>
    </source>
</evidence>
<proteinExistence type="predicted"/>
<evidence type="ECO:0000313" key="1">
    <source>
        <dbReference type="EMBL" id="ODN89746.1"/>
    </source>
</evidence>
<keyword evidence="2" id="KW-1185">Reference proteome</keyword>
<name>A0A1E3IP90_9TREE</name>
<accession>A0A1E3IP90</accession>
<protein>
    <recommendedName>
        <fullName evidence="3">F-box domain-containing protein</fullName>
    </recommendedName>
</protein>
<dbReference type="EMBL" id="AWGH01000022">
    <property type="protein sequence ID" value="ODN89746.1"/>
    <property type="molecule type" value="Genomic_DNA"/>
</dbReference>
<gene>
    <name evidence="1" type="ORF">L198_06440</name>
</gene>
<comment type="caution">
    <text evidence="1">The sequence shown here is derived from an EMBL/GenBank/DDBJ whole genome shotgun (WGS) entry which is preliminary data.</text>
</comment>
<evidence type="ECO:0008006" key="3">
    <source>
        <dbReference type="Google" id="ProtNLM"/>
    </source>
</evidence>
<dbReference type="RefSeq" id="XP_019029655.1">
    <property type="nucleotide sequence ID" value="XM_019178499.1"/>
</dbReference>